<evidence type="ECO:0000256" key="3">
    <source>
        <dbReference type="ARBA" id="ARBA00022777"/>
    </source>
</evidence>
<comment type="caution">
    <text evidence="5">The sequence shown here is derived from an EMBL/GenBank/DDBJ whole genome shotgun (WGS) entry which is preliminary data.</text>
</comment>
<evidence type="ECO:0000256" key="1">
    <source>
        <dbReference type="ARBA" id="ARBA00006284"/>
    </source>
</evidence>
<sequence length="333" mass="32951">MRIVVAPDKFRGSLSALDAAEAMAEAVEARGWTALKVPMSDGGEGFLEVLGGANRTSTVTGPLGDPVEAGWRLSRKRAVLEMASASGLALVGGAEGNEPLAADTTGVGELIAAALDAGARSIVIGMGGSATTDGGLGALRSLGPVPRLGGVRLEVACDVRLTFTAAAACFAPQKGATTAQVELLSRRLDRLVELYAESYGVDVSSLVGSGSAGGLAGGLAALGATLTEGFELVADHVGLEVMLEDADAVLTGEGLCDAASFEGKVLGGVAGLAASLGLSAGAVVGELDDGLELPPGFEVASLVAGVGREAALGDPARSVTLATERMLDALLPG</sequence>
<organism evidence="5 6">
    <name type="scientific">Candidatus Neomicrothrix subdominans</name>
    <dbReference type="NCBI Taxonomy" id="2954438"/>
    <lineage>
        <taxon>Bacteria</taxon>
        <taxon>Bacillati</taxon>
        <taxon>Actinomycetota</taxon>
        <taxon>Acidimicrobiia</taxon>
        <taxon>Acidimicrobiales</taxon>
        <taxon>Microthrixaceae</taxon>
        <taxon>Candidatus Neomicrothrix</taxon>
    </lineage>
</organism>
<accession>A0A936NBB3</accession>
<dbReference type="Pfam" id="PF02595">
    <property type="entry name" value="Gly_kinase"/>
    <property type="match status" value="2"/>
</dbReference>
<evidence type="ECO:0000256" key="4">
    <source>
        <dbReference type="PIRNR" id="PIRNR006078"/>
    </source>
</evidence>
<dbReference type="InterPro" id="IPR004381">
    <property type="entry name" value="Glycerate_kinase"/>
</dbReference>
<dbReference type="EMBL" id="JADJZA010000006">
    <property type="protein sequence ID" value="MBK9297108.1"/>
    <property type="molecule type" value="Genomic_DNA"/>
</dbReference>
<dbReference type="AlphaFoldDB" id="A0A936NBB3"/>
<dbReference type="PANTHER" id="PTHR21599:SF0">
    <property type="entry name" value="GLYCERATE KINASE"/>
    <property type="match status" value="1"/>
</dbReference>
<dbReference type="GO" id="GO:0008887">
    <property type="term" value="F:glycerate kinase activity"/>
    <property type="evidence" value="ECO:0007669"/>
    <property type="project" value="UniProtKB-UniRule"/>
</dbReference>
<name>A0A936NBB3_9ACTN</name>
<dbReference type="SUPFAM" id="SSF110738">
    <property type="entry name" value="Glycerate kinase I"/>
    <property type="match status" value="1"/>
</dbReference>
<dbReference type="Proteomes" id="UP000727993">
    <property type="component" value="Unassembled WGS sequence"/>
</dbReference>
<comment type="similarity">
    <text evidence="1 4">Belongs to the glycerate kinase type-1 family.</text>
</comment>
<dbReference type="PIRSF" id="PIRSF006078">
    <property type="entry name" value="GlxK"/>
    <property type="match status" value="1"/>
</dbReference>
<proteinExistence type="inferred from homology"/>
<dbReference type="PANTHER" id="PTHR21599">
    <property type="entry name" value="GLYCERATE KINASE"/>
    <property type="match status" value="1"/>
</dbReference>
<keyword evidence="2 4" id="KW-0808">Transferase</keyword>
<reference evidence="5 6" key="1">
    <citation type="submission" date="2020-10" db="EMBL/GenBank/DDBJ databases">
        <title>Connecting structure to function with the recovery of over 1000 high-quality activated sludge metagenome-assembled genomes encoding full-length rRNA genes using long-read sequencing.</title>
        <authorList>
            <person name="Singleton C.M."/>
            <person name="Petriglieri F."/>
            <person name="Kristensen J.M."/>
            <person name="Kirkegaard R.H."/>
            <person name="Michaelsen T.Y."/>
            <person name="Andersen M.H."/>
            <person name="Karst S.M."/>
            <person name="Dueholm M.S."/>
            <person name="Nielsen P.H."/>
            <person name="Albertsen M."/>
        </authorList>
    </citation>
    <scope>NUCLEOTIDE SEQUENCE [LARGE SCALE GENOMIC DNA]</scope>
    <source>
        <strain evidence="5">Lyne_18-Q3-R50-59_MAXAC.006</strain>
    </source>
</reference>
<evidence type="ECO:0000313" key="5">
    <source>
        <dbReference type="EMBL" id="MBK9297108.1"/>
    </source>
</evidence>
<dbReference type="GO" id="GO:0031388">
    <property type="term" value="P:organic acid phosphorylation"/>
    <property type="evidence" value="ECO:0007669"/>
    <property type="project" value="UniProtKB-UniRule"/>
</dbReference>
<gene>
    <name evidence="5" type="ORF">IPN02_09795</name>
</gene>
<dbReference type="Gene3D" id="3.40.50.10350">
    <property type="entry name" value="Glycerate kinase, domain 1"/>
    <property type="match status" value="2"/>
</dbReference>
<evidence type="ECO:0000313" key="6">
    <source>
        <dbReference type="Proteomes" id="UP000727993"/>
    </source>
</evidence>
<keyword evidence="3 4" id="KW-0418">Kinase</keyword>
<dbReference type="InterPro" id="IPR018197">
    <property type="entry name" value="Glycerate_kinase_RE-like"/>
</dbReference>
<dbReference type="InterPro" id="IPR036129">
    <property type="entry name" value="Glycerate_kinase_sf"/>
</dbReference>
<dbReference type="Gene3D" id="3.90.1510.10">
    <property type="entry name" value="Glycerate kinase, domain 2"/>
    <property type="match status" value="2"/>
</dbReference>
<protein>
    <submittedName>
        <fullName evidence="5">Glycerate kinase</fullName>
    </submittedName>
</protein>
<evidence type="ECO:0000256" key="2">
    <source>
        <dbReference type="ARBA" id="ARBA00022679"/>
    </source>
</evidence>
<dbReference type="InterPro" id="IPR018193">
    <property type="entry name" value="Glyc_kinase_flavodox-like_fold"/>
</dbReference>